<dbReference type="Gene3D" id="1.25.10.10">
    <property type="entry name" value="Leucine-rich Repeat Variant"/>
    <property type="match status" value="1"/>
</dbReference>
<keyword evidence="7" id="KW-0472">Membrane</keyword>
<dbReference type="InterPro" id="IPR011989">
    <property type="entry name" value="ARM-like"/>
</dbReference>
<dbReference type="GO" id="GO:0006623">
    <property type="term" value="P:protein targeting to vacuole"/>
    <property type="evidence" value="ECO:0007669"/>
    <property type="project" value="TreeGrafter"/>
</dbReference>
<dbReference type="GO" id="GO:0030123">
    <property type="term" value="C:AP-3 adaptor complex"/>
    <property type="evidence" value="ECO:0007669"/>
    <property type="project" value="InterPro"/>
</dbReference>
<dbReference type="InterPro" id="IPR017105">
    <property type="entry name" value="AP3_complex_dsu"/>
</dbReference>
<feature type="compositionally biased region" description="Basic residues" evidence="10">
    <location>
        <begin position="1045"/>
        <end position="1058"/>
    </location>
</feature>
<dbReference type="FunFam" id="1.25.10.10:FF:000251">
    <property type="entry name" value="AP-3 complex subunit delta"/>
    <property type="match status" value="1"/>
</dbReference>
<evidence type="ECO:0000256" key="4">
    <source>
        <dbReference type="ARBA" id="ARBA00022448"/>
    </source>
</evidence>
<dbReference type="GO" id="GO:0010008">
    <property type="term" value="C:endosome membrane"/>
    <property type="evidence" value="ECO:0007669"/>
    <property type="project" value="TreeGrafter"/>
</dbReference>
<evidence type="ECO:0000313" key="12">
    <source>
        <dbReference type="EMBL" id="KAG2230724.1"/>
    </source>
</evidence>
<evidence type="ECO:0000256" key="5">
    <source>
        <dbReference type="ARBA" id="ARBA00022737"/>
    </source>
</evidence>
<gene>
    <name evidence="12" type="ORF">INT48_004777</name>
</gene>
<evidence type="ECO:0000256" key="1">
    <source>
        <dbReference type="ARBA" id="ARBA00004145"/>
    </source>
</evidence>
<dbReference type="InterPro" id="IPR058898">
    <property type="entry name" value="Mu_AP3"/>
</dbReference>
<dbReference type="Pfam" id="PF01602">
    <property type="entry name" value="Adaptin_N"/>
    <property type="match status" value="1"/>
</dbReference>
<feature type="region of interest" description="Disordered" evidence="10">
    <location>
        <begin position="910"/>
        <end position="1069"/>
    </location>
</feature>
<dbReference type="Proteomes" id="UP000613177">
    <property type="component" value="Unassembled WGS sequence"/>
</dbReference>
<evidence type="ECO:0000256" key="10">
    <source>
        <dbReference type="SAM" id="MobiDB-lite"/>
    </source>
</evidence>
<evidence type="ECO:0000256" key="9">
    <source>
        <dbReference type="ARBA" id="ARBA00083145"/>
    </source>
</evidence>
<evidence type="ECO:0000256" key="8">
    <source>
        <dbReference type="ARBA" id="ARBA00076742"/>
    </source>
</evidence>
<dbReference type="SUPFAM" id="SSF48371">
    <property type="entry name" value="ARM repeat"/>
    <property type="match status" value="1"/>
</dbReference>
<evidence type="ECO:0000256" key="7">
    <source>
        <dbReference type="ARBA" id="ARBA00023136"/>
    </source>
</evidence>
<feature type="non-terminal residue" evidence="12">
    <location>
        <position position="1"/>
    </location>
</feature>
<sequence length="1349" mass="152968">GTIYHTTKDTLRESEYLSNLVEGNWLEKLLRQREIFIDRDGFLFRYVLLYLRTGEVDIDKQYWKSLRNEAEFYLIPKLSSMINQQEFLNFSGIDISSNAGSLTNGMAVGFEKKFITSIQCDVTSYNCPRGIFVHKEPKSCGKVCNRAKGYGYLLAQYQIQYRDSFFIMFEKSLTDLIRGIRANKKNEQKYIAACLQEIRNEVKSNDLDIKSIAVAKLTYLHMLGYDMSWASFHMVEVMSSAKFLHKRTGYLAATLSFQQDTDVLMLTTNLIKKDLASSAPVEIGIALNGLSHIVTPDLARDLCPDLVSMLNHSRPYIRKKVVLVLYKIFLKYPEALRLSFPRLKEKLEDPDPSVVSAVISVVCELARKNPKNYLSLAPQLFKLLTTSSNNWMLIKIIKLFASLTPLEPRLIKKLLPPLASHIQTTLAMSLLYECIYTVITGGFLEAAGDSGNALAATCTNKLRKFLEDPDQNLKYVGLLAMSKLLVTHPKLVAEHKDLILECIDDEDISIRLRSLDLVVGMVNRRNVVEIVKRLITHIMPKSNTESSLHDPSTIFDPVYRTDIINRIIFICSQNHYNHINDFEWYITVLVGITYAAGVNVGDALTNQLMDVSVRVKSVREFSVSQMYNLLQDKRFLETAKKRDSNIEVLSAAAWICGEYCNYLQDIPSTLECLLAPQVTKLPVKVQTIYVHSVIKIYAYWTSELTSQWNPELQREFIKVTNVMYEKMDMFTHSTDLEVQERAYDVKSLFKIILDSVDNPTVDANEVPLVLEGLPDLFFIYELNPVAPKAQTKVPIPEGLDLDAWINDPLPDLVPDFDSDVSAADSPIGRYEKVSKSGKKKKSKSKSKYSSEDDGDKEQRRAARKEARQNDPYYIMSDKKKQMFEFEDDVDSIPVVELDIDEINLQASKLKKNAKKSKRAKKEVKTPIYAEEEMPENAAESEDEKTVKDKKTGIVYTKKSTRDIFENNEESGLNSVDLSTPLGKDETFQQVKAYLSPEEVRVNEEARYRNERKELRALQKKKKELLESKKKSSKEKSVAESSTPEKKKKKKSSTKKSSKRKEVAPTEEEELAKEDFAVIADDVRDALAEKHEESKYHKAIEVFRDDHVSLMCNLLLNTTNPSIVDLHFTIENKDNEHMLPSLRMEFAESFDMKSVENNEETTNIASATETFELQINEKVECVAHFEVLGNVRQGLCLRGDLFYDIEGSSAVNQHSLEIAIPVSLFLNDKHPMDPAEFATLLSEHGDDFEYHGNVSLEVPLSSDDSIEQALINALETVTLTSGLLVVEVVPGAASLYGKSVQGVQVAGLLKYTLSMESEPKVATLSIDLKSTEDDLLNGLIYELSNLKLTN</sequence>
<feature type="compositionally biased region" description="Basic and acidic residues" evidence="10">
    <location>
        <begin position="856"/>
        <end position="868"/>
    </location>
</feature>
<evidence type="ECO:0000256" key="3">
    <source>
        <dbReference type="ARBA" id="ARBA00015717"/>
    </source>
</evidence>
<dbReference type="InterPro" id="IPR016024">
    <property type="entry name" value="ARM-type_fold"/>
</dbReference>
<feature type="region of interest" description="Disordered" evidence="10">
    <location>
        <begin position="827"/>
        <end position="873"/>
    </location>
</feature>
<dbReference type="EMBL" id="JAEPRE010000186">
    <property type="protein sequence ID" value="KAG2230724.1"/>
    <property type="molecule type" value="Genomic_DNA"/>
</dbReference>
<comment type="caution">
    <text evidence="12">The sequence shown here is derived from an EMBL/GenBank/DDBJ whole genome shotgun (WGS) entry which is preliminary data.</text>
</comment>
<feature type="compositionally biased region" description="Basic residues" evidence="10">
    <location>
        <begin position="835"/>
        <end position="846"/>
    </location>
</feature>
<dbReference type="PANTHER" id="PTHR22781:SF12">
    <property type="entry name" value="AP-3 COMPLEX SUBUNIT DELTA-1"/>
    <property type="match status" value="1"/>
</dbReference>
<accession>A0A8H7VXF7</accession>
<dbReference type="Pfam" id="PF26171">
    <property type="entry name" value="Mu_AP3"/>
    <property type="match status" value="1"/>
</dbReference>
<dbReference type="InterPro" id="IPR011333">
    <property type="entry name" value="SKP1/BTB/POZ_sf"/>
</dbReference>
<evidence type="ECO:0000259" key="11">
    <source>
        <dbReference type="SMART" id="SM01354"/>
    </source>
</evidence>
<name>A0A8H7VXF7_9FUNG</name>
<keyword evidence="5" id="KW-0677">Repeat</keyword>
<dbReference type="InterPro" id="IPR003131">
    <property type="entry name" value="T1-type_BTB"/>
</dbReference>
<comment type="similarity">
    <text evidence="2">Belongs to the adaptor complexes large subunit family.</text>
</comment>
<feature type="domain" description="AP-3 complex subunit delta" evidence="11">
    <location>
        <begin position="851"/>
        <end position="948"/>
    </location>
</feature>
<feature type="compositionally biased region" description="Basic and acidic residues" evidence="10">
    <location>
        <begin position="1023"/>
        <end position="1037"/>
    </location>
</feature>
<organism evidence="12 13">
    <name type="scientific">Thamnidium elegans</name>
    <dbReference type="NCBI Taxonomy" id="101142"/>
    <lineage>
        <taxon>Eukaryota</taxon>
        <taxon>Fungi</taxon>
        <taxon>Fungi incertae sedis</taxon>
        <taxon>Mucoromycota</taxon>
        <taxon>Mucoromycotina</taxon>
        <taxon>Mucoromycetes</taxon>
        <taxon>Mucorales</taxon>
        <taxon>Mucorineae</taxon>
        <taxon>Mucoraceae</taxon>
        <taxon>Thamnidium</taxon>
    </lineage>
</organism>
<dbReference type="InterPro" id="IPR002553">
    <property type="entry name" value="Clathrin/coatomer_adapt-like_N"/>
</dbReference>
<dbReference type="Gene3D" id="3.30.710.10">
    <property type="entry name" value="Potassium Channel Kv1.1, Chain A"/>
    <property type="match status" value="1"/>
</dbReference>
<evidence type="ECO:0000256" key="2">
    <source>
        <dbReference type="ARBA" id="ARBA00006613"/>
    </source>
</evidence>
<feature type="compositionally biased region" description="Acidic residues" evidence="10">
    <location>
        <begin position="929"/>
        <end position="942"/>
    </location>
</feature>
<evidence type="ECO:0000256" key="6">
    <source>
        <dbReference type="ARBA" id="ARBA00022927"/>
    </source>
</evidence>
<dbReference type="PANTHER" id="PTHR22781">
    <property type="entry name" value="DELTA ADAPTIN-RELATED"/>
    <property type="match status" value="1"/>
</dbReference>
<feature type="compositionally biased region" description="Basic and acidic residues" evidence="10">
    <location>
        <begin position="997"/>
        <end position="1016"/>
    </location>
</feature>
<protein>
    <recommendedName>
        <fullName evidence="3">AP-3 complex subunit delta</fullName>
    </recommendedName>
    <alternativeName>
        <fullName evidence="9">Adaptor-related protein complex 3 subunit delta</fullName>
    </alternativeName>
    <alternativeName>
        <fullName evidence="8">Delta-adaptin 3</fullName>
    </alternativeName>
</protein>
<keyword evidence="6" id="KW-0653">Protein transport</keyword>
<dbReference type="GO" id="GO:0051260">
    <property type="term" value="P:protein homooligomerization"/>
    <property type="evidence" value="ECO:0007669"/>
    <property type="project" value="InterPro"/>
</dbReference>
<dbReference type="CDD" id="cd18316">
    <property type="entry name" value="BTB_POZ_KCTD-like"/>
    <property type="match status" value="1"/>
</dbReference>
<keyword evidence="13" id="KW-1185">Reference proteome</keyword>
<dbReference type="SMART" id="SM01354">
    <property type="entry name" value="BLVR"/>
    <property type="match status" value="1"/>
</dbReference>
<comment type="subcellular location">
    <subcellularLocation>
        <location evidence="1">Cytoplasmic vesicle</location>
        <location evidence="1">Clathrin-coated vesicle membrane</location>
        <topology evidence="1">Peripheral membrane protein</topology>
        <orientation evidence="1">Cytoplasmic side</orientation>
    </subcellularLocation>
</comment>
<evidence type="ECO:0000313" key="13">
    <source>
        <dbReference type="Proteomes" id="UP000613177"/>
    </source>
</evidence>
<keyword evidence="4" id="KW-0813">Transport</keyword>
<dbReference type="SUPFAM" id="SSF54695">
    <property type="entry name" value="POZ domain"/>
    <property type="match status" value="1"/>
</dbReference>
<dbReference type="GO" id="GO:0030665">
    <property type="term" value="C:clathrin-coated vesicle membrane"/>
    <property type="evidence" value="ECO:0007669"/>
    <property type="project" value="UniProtKB-SubCell"/>
</dbReference>
<dbReference type="Pfam" id="PF02214">
    <property type="entry name" value="BTB_2"/>
    <property type="match status" value="1"/>
</dbReference>
<dbReference type="InterPro" id="IPR010474">
    <property type="entry name" value="AP3D_dom_metazoa"/>
</dbReference>
<reference evidence="12" key="1">
    <citation type="submission" date="2021-01" db="EMBL/GenBank/DDBJ databases">
        <title>Metabolic potential, ecology and presence of endohyphal bacteria is reflected in genomic diversity of Mucoromycotina.</title>
        <authorList>
            <person name="Muszewska A."/>
            <person name="Okrasinska A."/>
            <person name="Steczkiewicz K."/>
            <person name="Drgas O."/>
            <person name="Orlowska M."/>
            <person name="Perlinska-Lenart U."/>
            <person name="Aleksandrzak-Piekarczyk T."/>
            <person name="Szatraj K."/>
            <person name="Zielenkiewicz U."/>
            <person name="Pilsyk S."/>
            <person name="Malc E."/>
            <person name="Mieczkowski P."/>
            <person name="Kruszewska J.S."/>
            <person name="Biernat P."/>
            <person name="Pawlowska J."/>
        </authorList>
    </citation>
    <scope>NUCLEOTIDE SEQUENCE</scope>
    <source>
        <strain evidence="12">WA0000018081</strain>
    </source>
</reference>
<feature type="compositionally biased region" description="Basic residues" evidence="10">
    <location>
        <begin position="910"/>
        <end position="921"/>
    </location>
</feature>
<proteinExistence type="inferred from homology"/>
<dbReference type="GO" id="GO:0006896">
    <property type="term" value="P:Golgi to vacuole transport"/>
    <property type="evidence" value="ECO:0007669"/>
    <property type="project" value="TreeGrafter"/>
</dbReference>